<feature type="compositionally biased region" description="Basic and acidic residues" evidence="1">
    <location>
        <begin position="138"/>
        <end position="153"/>
    </location>
</feature>
<evidence type="ECO:0000313" key="4">
    <source>
        <dbReference type="Proteomes" id="UP000091967"/>
    </source>
</evidence>
<comment type="caution">
    <text evidence="3">The sequence shown here is derived from an EMBL/GenBank/DDBJ whole genome shotgun (WGS) entry which is preliminary data.</text>
</comment>
<dbReference type="EMBL" id="LYXU01000004">
    <property type="protein sequence ID" value="OBS19882.1"/>
    <property type="molecule type" value="Genomic_DNA"/>
</dbReference>
<accession>A0A1B8AH81</accession>
<reference evidence="3 4" key="1">
    <citation type="submission" date="2016-06" db="EMBL/GenBank/DDBJ databases">
        <title>Living apart together: crosstalk between the core and supernumerary genomes in a fungal plant pathogen.</title>
        <authorList>
            <person name="Vanheule A."/>
            <person name="Audenaert K."/>
            <person name="Warris S."/>
            <person name="Van De Geest H."/>
            <person name="Schijlen E."/>
            <person name="Hofte M."/>
            <person name="De Saeger S."/>
            <person name="Haesaert G."/>
            <person name="Waalwijk C."/>
            <person name="Van Der Lee T."/>
        </authorList>
    </citation>
    <scope>NUCLEOTIDE SEQUENCE [LARGE SCALE GENOMIC DNA]</scope>
    <source>
        <strain evidence="3 4">2516</strain>
    </source>
</reference>
<sequence>MAFHHVGSTGSLAASRSRGVILPWSEVRLSQAGHTMMSTRTMSAKLLLARGLFQNIAMCSERFEHTYRTINDNFPTLIEAESAIAMMQHKWIVFNKITHVGKSFINTATAVEPEWIVDLPYFQDDNLAQKRNGGPRQPEVKKALDAARARVQS</sequence>
<proteinExistence type="predicted"/>
<organism evidence="3 4">
    <name type="scientific">Fusarium poae</name>
    <dbReference type="NCBI Taxonomy" id="36050"/>
    <lineage>
        <taxon>Eukaryota</taxon>
        <taxon>Fungi</taxon>
        <taxon>Dikarya</taxon>
        <taxon>Ascomycota</taxon>
        <taxon>Pezizomycotina</taxon>
        <taxon>Sordariomycetes</taxon>
        <taxon>Hypocreomycetidae</taxon>
        <taxon>Hypocreales</taxon>
        <taxon>Nectriaceae</taxon>
        <taxon>Fusarium</taxon>
    </lineage>
</organism>
<evidence type="ECO:0000256" key="1">
    <source>
        <dbReference type="SAM" id="MobiDB-lite"/>
    </source>
</evidence>
<evidence type="ECO:0000259" key="2">
    <source>
        <dbReference type="Pfam" id="PF07717"/>
    </source>
</evidence>
<name>A0A1B8AH81_FUSPO</name>
<evidence type="ECO:0000313" key="3">
    <source>
        <dbReference type="EMBL" id="OBS19882.1"/>
    </source>
</evidence>
<keyword evidence="4" id="KW-1185">Reference proteome</keyword>
<dbReference type="InterPro" id="IPR011709">
    <property type="entry name" value="DEAD-box_helicase_OB_fold"/>
</dbReference>
<gene>
    <name evidence="3" type="ORF">FPOA_11607</name>
</gene>
<dbReference type="Proteomes" id="UP000091967">
    <property type="component" value="Unassembled WGS sequence"/>
</dbReference>
<feature type="region of interest" description="Disordered" evidence="1">
    <location>
        <begin position="129"/>
        <end position="153"/>
    </location>
</feature>
<feature type="domain" description="DEAD-box helicase OB fold" evidence="2">
    <location>
        <begin position="47"/>
        <end position="118"/>
    </location>
</feature>
<dbReference type="AlphaFoldDB" id="A0A1B8AH81"/>
<dbReference type="Pfam" id="PF07717">
    <property type="entry name" value="OB_NTP_bind"/>
    <property type="match status" value="1"/>
</dbReference>
<protein>
    <recommendedName>
        <fullName evidence="2">DEAD-box helicase OB fold domain-containing protein</fullName>
    </recommendedName>
</protein>
<dbReference type="STRING" id="36050.A0A1B8AH81"/>